<dbReference type="GO" id="GO:0005524">
    <property type="term" value="F:ATP binding"/>
    <property type="evidence" value="ECO:0007669"/>
    <property type="project" value="InterPro"/>
</dbReference>
<evidence type="ECO:0000313" key="2">
    <source>
        <dbReference type="Proteomes" id="UP001059041"/>
    </source>
</evidence>
<dbReference type="InterPro" id="IPR027409">
    <property type="entry name" value="GroEL-like_apical_dom_sf"/>
</dbReference>
<dbReference type="Gene3D" id="3.50.7.10">
    <property type="entry name" value="GroEL"/>
    <property type="match status" value="1"/>
</dbReference>
<comment type="caution">
    <text evidence="1">The sequence shown here is derived from an EMBL/GenBank/DDBJ whole genome shotgun (WGS) entry which is preliminary data.</text>
</comment>
<dbReference type="GO" id="GO:0045494">
    <property type="term" value="P:photoreceptor cell maintenance"/>
    <property type="evidence" value="ECO:0007669"/>
    <property type="project" value="TreeGrafter"/>
</dbReference>
<dbReference type="Gene3D" id="1.10.560.10">
    <property type="entry name" value="GroEL-like equatorial domain"/>
    <property type="match status" value="2"/>
</dbReference>
<feature type="non-terminal residue" evidence="1">
    <location>
        <position position="598"/>
    </location>
</feature>
<reference evidence="1" key="1">
    <citation type="submission" date="2021-02" db="EMBL/GenBank/DDBJ databases">
        <title>Comparative genomics reveals that relaxation of natural selection precedes convergent phenotypic evolution of cavefish.</title>
        <authorList>
            <person name="Peng Z."/>
        </authorList>
    </citation>
    <scope>NUCLEOTIDE SEQUENCE</scope>
    <source>
        <tissue evidence="1">Muscle</tissue>
    </source>
</reference>
<evidence type="ECO:0000313" key="1">
    <source>
        <dbReference type="EMBL" id="KAI7801507.1"/>
    </source>
</evidence>
<sequence length="598" mass="66396">TCAVGSGLRTRDITWRRKMSRASVASIGQQRHIALQQLEAIATTTHSFLGPNKRQKFIQDEDGGNVALVSSSARLLENVEMDSSVAQLLNETIQAHQKILRSGTNTLVFLTGIWSRVALDCLHRGISVLRIKNAMTKGLEVCLEACRRSAVCLEEVSGKKDLDVFERKKTEEKLPQNIRLTLKHSRHFTSNDLQAVKSADVSHVAHGVSHGCQDSMNLVLEAYKLQSGYNTSALDIQKLVTCPVSGPSEKHSRVLHGYVVLVSAEQSSVVQHLQEQTLKIALVTGDLSEKYRHVGFNRPAHITHVTDRPDVTCASREERWIEKASKTLRRLSVDVLLVSGAVSVKLKDHCIPYNILVVEGVRTDILKDFSTSTGAVLVSYITQLTERCVGRGLKIRRWREFSSHGGKNESTAISITAAGTSLVTAVITSSVRAELRSLEDRFWSCAHRLHQAFTDGKLLRGAAATELLCIQQIYKSTRTGMENPHEKVVMQLMADGWMDYISTLMLNCGTVSCKAEARTSVTRLLRLREDGEPVCVKALWAPMEAETDSETSVYDNVTVKFEAWRRALDLVLLVLQSDTEIITGVSEGENVYNEFVFL</sequence>
<dbReference type="AlphaFoldDB" id="A0A9W7TQA5"/>
<organism evidence="1 2">
    <name type="scientific">Triplophysa rosa</name>
    <name type="common">Cave loach</name>
    <dbReference type="NCBI Taxonomy" id="992332"/>
    <lineage>
        <taxon>Eukaryota</taxon>
        <taxon>Metazoa</taxon>
        <taxon>Chordata</taxon>
        <taxon>Craniata</taxon>
        <taxon>Vertebrata</taxon>
        <taxon>Euteleostomi</taxon>
        <taxon>Actinopterygii</taxon>
        <taxon>Neopterygii</taxon>
        <taxon>Teleostei</taxon>
        <taxon>Ostariophysi</taxon>
        <taxon>Cypriniformes</taxon>
        <taxon>Nemacheilidae</taxon>
        <taxon>Triplophysa</taxon>
    </lineage>
</organism>
<dbReference type="SUPFAM" id="SSF52029">
    <property type="entry name" value="GroEL apical domain-like"/>
    <property type="match status" value="1"/>
</dbReference>
<proteinExistence type="predicted"/>
<dbReference type="PANTHER" id="PTHR46883:SF1">
    <property type="entry name" value="BARDET-BIEDL SYNDROME 12 PROTEIN"/>
    <property type="match status" value="1"/>
</dbReference>
<dbReference type="InterPro" id="IPR002423">
    <property type="entry name" value="Cpn60/GroEL/TCP-1"/>
</dbReference>
<dbReference type="InterPro" id="IPR027413">
    <property type="entry name" value="GROEL-like_equatorial_sf"/>
</dbReference>
<name>A0A9W7TQA5_TRIRA</name>
<protein>
    <submittedName>
        <fullName evidence="1">Bardet-Biedl syndrome 12 protein</fullName>
    </submittedName>
</protein>
<dbReference type="Pfam" id="PF00118">
    <property type="entry name" value="Cpn60_TCP1"/>
    <property type="match status" value="1"/>
</dbReference>
<dbReference type="PANTHER" id="PTHR46883">
    <property type="entry name" value="BARDET-BIEDL SYNDROME 12 PROTEIN"/>
    <property type="match status" value="1"/>
</dbReference>
<keyword evidence="2" id="KW-1185">Reference proteome</keyword>
<dbReference type="InterPro" id="IPR042984">
    <property type="entry name" value="BBS12"/>
</dbReference>
<dbReference type="SUPFAM" id="SSF48592">
    <property type="entry name" value="GroEL equatorial domain-like"/>
    <property type="match status" value="1"/>
</dbReference>
<dbReference type="EMBL" id="JAFHDT010000013">
    <property type="protein sequence ID" value="KAI7801507.1"/>
    <property type="molecule type" value="Genomic_DNA"/>
</dbReference>
<gene>
    <name evidence="1" type="ORF">IRJ41_017393</name>
</gene>
<dbReference type="Proteomes" id="UP001059041">
    <property type="component" value="Linkage Group LG13"/>
</dbReference>
<dbReference type="GO" id="GO:0051131">
    <property type="term" value="P:chaperone-mediated protein complex assembly"/>
    <property type="evidence" value="ECO:0007669"/>
    <property type="project" value="InterPro"/>
</dbReference>
<accession>A0A9W7TQA5</accession>